<dbReference type="EMBL" id="LVZM01007962">
    <property type="protein sequence ID" value="OUC45987.1"/>
    <property type="molecule type" value="Genomic_DNA"/>
</dbReference>
<reference evidence="1 2" key="1">
    <citation type="submission" date="2015-04" db="EMBL/GenBank/DDBJ databases">
        <title>Draft genome of the roundworm Trichinella nativa.</title>
        <authorList>
            <person name="Mitreva M."/>
        </authorList>
    </citation>
    <scope>NUCLEOTIDE SEQUENCE [LARGE SCALE GENOMIC DNA]</scope>
    <source>
        <strain evidence="1 2">ISS45</strain>
    </source>
</reference>
<name>A0A1Y3EQF9_9BILA</name>
<proteinExistence type="predicted"/>
<protein>
    <submittedName>
        <fullName evidence="1">Uncharacterized protein</fullName>
    </submittedName>
</protein>
<dbReference type="AlphaFoldDB" id="A0A1Y3EQF9"/>
<comment type="caution">
    <text evidence="1">The sequence shown here is derived from an EMBL/GenBank/DDBJ whole genome shotgun (WGS) entry which is preliminary data.</text>
</comment>
<accession>A0A1Y3EQF9</accession>
<sequence>MCISDIHVHCSVDETFRTVQALQFVNTSKKGERNKKKIILFRQKIMVSFLENEHRLK</sequence>
<gene>
    <name evidence="1" type="ORF">D917_08089</name>
</gene>
<organism evidence="1 2">
    <name type="scientific">Trichinella nativa</name>
    <dbReference type="NCBI Taxonomy" id="6335"/>
    <lineage>
        <taxon>Eukaryota</taxon>
        <taxon>Metazoa</taxon>
        <taxon>Ecdysozoa</taxon>
        <taxon>Nematoda</taxon>
        <taxon>Enoplea</taxon>
        <taxon>Dorylaimia</taxon>
        <taxon>Trichinellida</taxon>
        <taxon>Trichinellidae</taxon>
        <taxon>Trichinella</taxon>
    </lineage>
</organism>
<evidence type="ECO:0000313" key="2">
    <source>
        <dbReference type="Proteomes" id="UP000243006"/>
    </source>
</evidence>
<dbReference type="Proteomes" id="UP000243006">
    <property type="component" value="Unassembled WGS sequence"/>
</dbReference>
<evidence type="ECO:0000313" key="1">
    <source>
        <dbReference type="EMBL" id="OUC45987.1"/>
    </source>
</evidence>